<dbReference type="EMBL" id="JBBPBM010000615">
    <property type="protein sequence ID" value="KAK8493535.1"/>
    <property type="molecule type" value="Genomic_DNA"/>
</dbReference>
<sequence>MLHVGPSGEKVKASWDTRMTMVFCDLCIKEILDGNRPGTHFKKEAWIRIVNKFENETGKAYTQRQLKNRWDLMKREWKIWKKLKENDTGLGWKYTKRTIDASEEWWKSRLQVVPEAQRFRTAGIDPEVEEKLDQMFRGIVATGDKAWAPSSGILPSDFVEHDGNEALDKIEEENAIGSDGNNESPGIQSELIEQMQQKRKSTDAGSSHFKRGKRKSLKQVGGAAKLSMQIDKLCSAADNMSHATSRLTPTMDPFGIQHAIKILDGLSEEVPKASELYFFALNLMVNKEKRIVFLSIDPEIRIWWLKREMEESSKLSSLLRP</sequence>
<keyword evidence="2" id="KW-1185">Reference proteome</keyword>
<protein>
    <submittedName>
        <fullName evidence="1">Uncharacterized protein</fullName>
    </submittedName>
</protein>
<evidence type="ECO:0000313" key="1">
    <source>
        <dbReference type="EMBL" id="KAK8493535.1"/>
    </source>
</evidence>
<dbReference type="InterPro" id="IPR024752">
    <property type="entry name" value="Myb/SANT-like_dom"/>
</dbReference>
<dbReference type="PANTHER" id="PTHR31704">
    <property type="entry name" value="MYB/SANT-LIKE DNA-BINDING DOMAIN PROTEIN-RELATED"/>
    <property type="match status" value="1"/>
</dbReference>
<evidence type="ECO:0000313" key="2">
    <source>
        <dbReference type="Proteomes" id="UP001472677"/>
    </source>
</evidence>
<gene>
    <name evidence="1" type="ORF">V6N12_055100</name>
</gene>
<comment type="caution">
    <text evidence="1">The sequence shown here is derived from an EMBL/GenBank/DDBJ whole genome shotgun (WGS) entry which is preliminary data.</text>
</comment>
<proteinExistence type="predicted"/>
<organism evidence="1 2">
    <name type="scientific">Hibiscus sabdariffa</name>
    <name type="common">roselle</name>
    <dbReference type="NCBI Taxonomy" id="183260"/>
    <lineage>
        <taxon>Eukaryota</taxon>
        <taxon>Viridiplantae</taxon>
        <taxon>Streptophyta</taxon>
        <taxon>Embryophyta</taxon>
        <taxon>Tracheophyta</taxon>
        <taxon>Spermatophyta</taxon>
        <taxon>Magnoliopsida</taxon>
        <taxon>eudicotyledons</taxon>
        <taxon>Gunneridae</taxon>
        <taxon>Pentapetalae</taxon>
        <taxon>rosids</taxon>
        <taxon>malvids</taxon>
        <taxon>Malvales</taxon>
        <taxon>Malvaceae</taxon>
        <taxon>Malvoideae</taxon>
        <taxon>Hibiscus</taxon>
    </lineage>
</organism>
<dbReference type="Pfam" id="PF12776">
    <property type="entry name" value="Myb_DNA-bind_3"/>
    <property type="match status" value="1"/>
</dbReference>
<dbReference type="PANTHER" id="PTHR31704:SF37">
    <property type="entry name" value="HEAT SHOCK PROTEIN"/>
    <property type="match status" value="1"/>
</dbReference>
<dbReference type="Proteomes" id="UP001472677">
    <property type="component" value="Unassembled WGS sequence"/>
</dbReference>
<accession>A0ABR2AK76</accession>
<reference evidence="1 2" key="1">
    <citation type="journal article" date="2024" name="G3 (Bethesda)">
        <title>Genome assembly of Hibiscus sabdariffa L. provides insights into metabolisms of medicinal natural products.</title>
        <authorList>
            <person name="Kim T."/>
        </authorList>
    </citation>
    <scope>NUCLEOTIDE SEQUENCE [LARGE SCALE GENOMIC DNA]</scope>
    <source>
        <strain evidence="1">TK-2024</strain>
        <tissue evidence="1">Old leaves</tissue>
    </source>
</reference>
<name>A0ABR2AK76_9ROSI</name>